<dbReference type="AlphaFoldDB" id="F9D6A2"/>
<dbReference type="SUPFAM" id="SSF47336">
    <property type="entry name" value="ACP-like"/>
    <property type="match status" value="1"/>
</dbReference>
<dbReference type="HOGENOM" id="CLU_108696_20_4_10"/>
<dbReference type="PROSITE" id="PS50075">
    <property type="entry name" value="CARRIER"/>
    <property type="match status" value="1"/>
</dbReference>
<dbReference type="PATRIC" id="fig|908937.9.peg.2329"/>
<dbReference type="RefSeq" id="WP_005847360.1">
    <property type="nucleotide sequence ID" value="NC_019968.1"/>
</dbReference>
<dbReference type="Proteomes" id="UP000007820">
    <property type="component" value="Unassembled WGS sequence"/>
</dbReference>
<protein>
    <submittedName>
        <fullName evidence="2">Acyl carrier protein</fullName>
    </submittedName>
</protein>
<sequence length="79" mass="8949">MGNTKQQIYQIISEALDVDINLIHEGLSIGDIPEWDSVGNLTIISHLEEKLGIEIPLDNLFEMTTVENIFQVVKKIKNE</sequence>
<evidence type="ECO:0000259" key="1">
    <source>
        <dbReference type="PROSITE" id="PS50075"/>
    </source>
</evidence>
<reference evidence="3 4" key="1">
    <citation type="submission" date="2011-04" db="EMBL/GenBank/DDBJ databases">
        <authorList>
            <person name="Muzny D."/>
            <person name="Qin X."/>
            <person name="Deng J."/>
            <person name="Jiang H."/>
            <person name="Liu Y."/>
            <person name="Qu J."/>
            <person name="Song X.-Z."/>
            <person name="Zhang L."/>
            <person name="Thornton R."/>
            <person name="Coyle M."/>
            <person name="Francisco L."/>
            <person name="Jackson L."/>
            <person name="Javaid M."/>
            <person name="Korchina V."/>
            <person name="Kovar C."/>
            <person name="Mata R."/>
            <person name="Mathew T."/>
            <person name="Ngo R."/>
            <person name="Nguyen L."/>
            <person name="Nguyen N."/>
            <person name="Okwuonu G."/>
            <person name="Ongeri F."/>
            <person name="Pham C."/>
            <person name="Simmons D."/>
            <person name="Wilczek-Boney K."/>
            <person name="Hale W."/>
            <person name="Jakkamsetti A."/>
            <person name="Pham P."/>
            <person name="Ruth R."/>
            <person name="San Lucas F."/>
            <person name="Warren J."/>
            <person name="Zhang J."/>
            <person name="Zhao Z."/>
            <person name="Zhou C."/>
            <person name="Zhu D."/>
            <person name="Lee S."/>
            <person name="Bess C."/>
            <person name="Blankenburg K."/>
            <person name="Forbes L."/>
            <person name="Fu Q."/>
            <person name="Gubbala S."/>
            <person name="Hirani K."/>
            <person name="Jayaseelan J.C."/>
            <person name="Lara F."/>
            <person name="Munidasa M."/>
            <person name="Palculict T."/>
            <person name="Patil S."/>
            <person name="Pu L.-L."/>
            <person name="Saada N."/>
            <person name="Tang L."/>
            <person name="Weissenberger G."/>
            <person name="Zhu Y."/>
            <person name="Hemphill L."/>
            <person name="Shang Y."/>
            <person name="Youmans B."/>
            <person name="Ayvaz T."/>
            <person name="Ross M."/>
            <person name="Santibanez J."/>
            <person name="Aqrawi P."/>
            <person name="Gross S."/>
            <person name="Joshi V."/>
            <person name="Fowler G."/>
            <person name="Nazareth L."/>
            <person name="Reid J."/>
            <person name="Worley K."/>
            <person name="Petrosino J."/>
            <person name="Highlander S."/>
            <person name="Gibbs R."/>
        </authorList>
    </citation>
    <scope>NUCLEOTIDE SEQUENCE [LARGE SCALE GENOMIC DNA]</scope>
    <source>
        <strain evidence="3 4">DSM 3688</strain>
    </source>
</reference>
<dbReference type="KEGG" id="pdt:Prede_2195"/>
<reference evidence="2" key="2">
    <citation type="submission" date="2012-02" db="EMBL/GenBank/DDBJ databases">
        <title>Complete sequence of chromosome 2 of Prevotella dentalis DSM 3688.</title>
        <authorList>
            <consortium name="US DOE Joint Genome Institute (JGI-PGF)"/>
            <person name="Lucas S."/>
            <person name="Copeland A."/>
            <person name="Lapidus A."/>
            <person name="Glavina del Rio T."/>
            <person name="Dalin E."/>
            <person name="Tice H."/>
            <person name="Bruce D."/>
            <person name="Goodwin L."/>
            <person name="Pitluck S."/>
            <person name="Peters L."/>
            <person name="Mikhailova N."/>
            <person name="Chertkov O."/>
            <person name="Kyrpides N."/>
            <person name="Mavromatis K."/>
            <person name="Ivanova N."/>
            <person name="Brettin T."/>
            <person name="Detter J.C."/>
            <person name="Han C."/>
            <person name="Larimer F."/>
            <person name="Land M."/>
            <person name="Hauser L."/>
            <person name="Markowitz V."/>
            <person name="Cheng J.-F."/>
            <person name="Hugenholtz P."/>
            <person name="Woyke T."/>
            <person name="Wu D."/>
            <person name="Gronow S."/>
            <person name="Wellnitz S."/>
            <person name="Brambilla E."/>
            <person name="Klenk H.-P."/>
            <person name="Eisen J.A."/>
        </authorList>
    </citation>
    <scope>NUCLEOTIDE SEQUENCE</scope>
    <source>
        <strain evidence="2">DSM 3688</strain>
    </source>
</reference>
<dbReference type="InterPro" id="IPR036736">
    <property type="entry name" value="ACP-like_sf"/>
</dbReference>
<dbReference type="EMBL" id="AFPW01000041">
    <property type="protein sequence ID" value="EGQ12497.1"/>
    <property type="molecule type" value="Genomic_DNA"/>
</dbReference>
<dbReference type="OrthoDB" id="1123464at2"/>
<dbReference type="STRING" id="908937.Prede_2195"/>
<evidence type="ECO:0000313" key="3">
    <source>
        <dbReference type="EMBL" id="EGQ12497.1"/>
    </source>
</evidence>
<dbReference type="InterPro" id="IPR009081">
    <property type="entry name" value="PP-bd_ACP"/>
</dbReference>
<proteinExistence type="predicted"/>
<feature type="domain" description="Carrier" evidence="1">
    <location>
        <begin position="1"/>
        <end position="77"/>
    </location>
</feature>
<evidence type="ECO:0000313" key="4">
    <source>
        <dbReference type="Proteomes" id="UP000007820"/>
    </source>
</evidence>
<organism evidence="3 4">
    <name type="scientific">Prevotella dentalis (strain ATCC 49559 / DSM 3688 / JCM 13448 / NCTC 12043 / ES 2772)</name>
    <name type="common">Mitsuokella dentalis</name>
    <dbReference type="NCBI Taxonomy" id="908937"/>
    <lineage>
        <taxon>Bacteria</taxon>
        <taxon>Pseudomonadati</taxon>
        <taxon>Bacteroidota</taxon>
        <taxon>Bacteroidia</taxon>
        <taxon>Bacteroidales</taxon>
        <taxon>Prevotellaceae</taxon>
        <taxon>Prevotella</taxon>
    </lineage>
</organism>
<dbReference type="Pfam" id="PF00550">
    <property type="entry name" value="PP-binding"/>
    <property type="match status" value="1"/>
</dbReference>
<dbReference type="EMBL" id="CP003369">
    <property type="protein sequence ID" value="AGB29468.1"/>
    <property type="molecule type" value="Genomic_DNA"/>
</dbReference>
<evidence type="ECO:0000313" key="2">
    <source>
        <dbReference type="EMBL" id="AGB29468.1"/>
    </source>
</evidence>
<gene>
    <name evidence="2" type="ordered locus">Prede_2195</name>
    <name evidence="3" type="ORF">HMPREF9136_2380</name>
</gene>
<dbReference type="Proteomes" id="UP000010862">
    <property type="component" value="Chromosome 2"/>
</dbReference>
<keyword evidence="5" id="KW-1185">Reference proteome</keyword>
<accession>F9D6A2</accession>
<evidence type="ECO:0000313" key="5">
    <source>
        <dbReference type="Proteomes" id="UP000010862"/>
    </source>
</evidence>
<dbReference type="Gene3D" id="1.10.1200.10">
    <property type="entry name" value="ACP-like"/>
    <property type="match status" value="1"/>
</dbReference>
<name>F9D6A2_PREDD</name>